<evidence type="ECO:0000313" key="2">
    <source>
        <dbReference type="EMBL" id="KAK2946119.1"/>
    </source>
</evidence>
<evidence type="ECO:0000313" key="3">
    <source>
        <dbReference type="Proteomes" id="UP001281761"/>
    </source>
</evidence>
<keyword evidence="1" id="KW-1133">Transmembrane helix</keyword>
<keyword evidence="1" id="KW-0472">Membrane</keyword>
<accession>A0ABQ9X469</accession>
<sequence length="143" mass="15532">MSGSHSREAASTRSDLIEELALDLDGIKRRYGGLDVKGNNIIFSNGEKDPWKMLSILNASLATRTSTAGTFNGGHVVPEDGSGKAEVGRNARTYEIEMLKDWRAQGIVPIVPVSFKFTDHVVFAYVVTIGLMVVVVIAIVIVR</sequence>
<gene>
    <name evidence="2" type="ORF">BLNAU_18961</name>
</gene>
<dbReference type="Gene3D" id="3.40.50.1820">
    <property type="entry name" value="alpha/beta hydrolase"/>
    <property type="match status" value="1"/>
</dbReference>
<reference evidence="2 3" key="1">
    <citation type="journal article" date="2022" name="bioRxiv">
        <title>Genomics of Preaxostyla Flagellates Illuminates Evolutionary Transitions and the Path Towards Mitochondrial Loss.</title>
        <authorList>
            <person name="Novak L.V.F."/>
            <person name="Treitli S.C."/>
            <person name="Pyrih J."/>
            <person name="Halakuc P."/>
            <person name="Pipaliya S.V."/>
            <person name="Vacek V."/>
            <person name="Brzon O."/>
            <person name="Soukal P."/>
            <person name="Eme L."/>
            <person name="Dacks J.B."/>
            <person name="Karnkowska A."/>
            <person name="Elias M."/>
            <person name="Hampl V."/>
        </authorList>
    </citation>
    <scope>NUCLEOTIDE SEQUENCE [LARGE SCALE GENOMIC DNA]</scope>
    <source>
        <strain evidence="2">NAU3</strain>
        <tissue evidence="2">Gut</tissue>
    </source>
</reference>
<dbReference type="EMBL" id="JARBJD010000237">
    <property type="protein sequence ID" value="KAK2946119.1"/>
    <property type="molecule type" value="Genomic_DNA"/>
</dbReference>
<keyword evidence="3" id="KW-1185">Reference proteome</keyword>
<keyword evidence="1" id="KW-0812">Transmembrane</keyword>
<comment type="caution">
    <text evidence="2">The sequence shown here is derived from an EMBL/GenBank/DDBJ whole genome shotgun (WGS) entry which is preliminary data.</text>
</comment>
<dbReference type="InterPro" id="IPR029058">
    <property type="entry name" value="AB_hydrolase_fold"/>
</dbReference>
<dbReference type="Pfam" id="PF05577">
    <property type="entry name" value="Peptidase_S28"/>
    <property type="match status" value="1"/>
</dbReference>
<evidence type="ECO:0000256" key="1">
    <source>
        <dbReference type="SAM" id="Phobius"/>
    </source>
</evidence>
<dbReference type="InterPro" id="IPR008758">
    <property type="entry name" value="Peptidase_S28"/>
</dbReference>
<feature type="transmembrane region" description="Helical" evidence="1">
    <location>
        <begin position="122"/>
        <end position="142"/>
    </location>
</feature>
<name>A0ABQ9X469_9EUKA</name>
<proteinExistence type="predicted"/>
<organism evidence="2 3">
    <name type="scientific">Blattamonas nauphoetae</name>
    <dbReference type="NCBI Taxonomy" id="2049346"/>
    <lineage>
        <taxon>Eukaryota</taxon>
        <taxon>Metamonada</taxon>
        <taxon>Preaxostyla</taxon>
        <taxon>Oxymonadida</taxon>
        <taxon>Blattamonas</taxon>
    </lineage>
</organism>
<dbReference type="Proteomes" id="UP001281761">
    <property type="component" value="Unassembled WGS sequence"/>
</dbReference>
<protein>
    <submittedName>
        <fullName evidence="2">Uncharacterized protein</fullName>
    </submittedName>
</protein>